<accession>A0A4P9Z6Q3</accession>
<feature type="compositionally biased region" description="Polar residues" evidence="1">
    <location>
        <begin position="1179"/>
        <end position="1189"/>
    </location>
</feature>
<organism evidence="2 3">
    <name type="scientific">Syncephalis pseudoplumigaleata</name>
    <dbReference type="NCBI Taxonomy" id="1712513"/>
    <lineage>
        <taxon>Eukaryota</taxon>
        <taxon>Fungi</taxon>
        <taxon>Fungi incertae sedis</taxon>
        <taxon>Zoopagomycota</taxon>
        <taxon>Zoopagomycotina</taxon>
        <taxon>Zoopagomycetes</taxon>
        <taxon>Zoopagales</taxon>
        <taxon>Piptocephalidaceae</taxon>
        <taxon>Syncephalis</taxon>
    </lineage>
</organism>
<feature type="compositionally biased region" description="Basic and acidic residues" evidence="1">
    <location>
        <begin position="290"/>
        <end position="303"/>
    </location>
</feature>
<sequence length="1392" mass="150099">MAFGMLTEQVQHASIDAFTWYRATSRTSRNNGVFRHGIADPCIRVRGAASCTRAHQLAEWIVQRQCQFASIPPCHQWLLQVQCCYALRLVCCDVARGRQAQSIEEHIYPTIALEEAISSLVRDKHTPTNQHCGDVFRATLTGSHDPADILSPLAISPSPKRKEHYKASGPVNVPSQHMENTKPDPMMDANGHRSHDVSDTPAALSQPASSRSPQETAHRTPDGAPSQIPPSYAAYREGQDAIGTAYLPSDGRSSHASETPATATSSKENMALKASRSPVAHPHAHYTDPTCKHAEQPADRRDSYPAYYPAESARPSYRGTSHVHAAPAELLPDSEQTHAPAWPSRYPSSYPRLHYPASITRPMYYTPPARRDEFAGDTARMSGPYAPDARRGYYTGSPISSEPGRHGWPAAQMVSRTPCAMPEHCICCGMMAPKLSSQEPFDPALLCQNCQDLWVDVGVRCMACSWIPSREDTEQLACCPRCRAPGWSLDPAVNAERALRLAARSRHSYSYAPKSAMASPALSRYPPPPPLPPPLPPASSSTDYAPSPRRLSYTGRTDSMPSTPRLVCFSCGDYLTIESLTRGNGVDGQMWGDNAVLCERCRARWRRHFRHCTRCCFVPSEAELRQHRTGCPRCTMGSWADDLRIDDTDDMDEEYEDGAPSKRSLDSTAGVGGQRQAQGGSRARRTYRRGANGRATRGAATTAASSRHDASMGAPSQRATRYRRNSSLSQNSEPALNDASSSFVAARGSGARTRGKQEAGIGTRSRRTDTATTSTARRRTRTAAADLTEEEEEEEEEEGEEGTDTAMDYEAEHDGDDDAHGQDASEHGETDQESEDHSEEESDADEDGEQAEEQLSSDDAHVDVQEDEEEEDDDDDDDDDITLGARIRQQREQRDREKLSGAAVSEQPPSRRASLASNHSAELGRSSSKRPSAQPESDSKRARNATPDATPVDAATEDVHANDQHADEKMKVDPEGEVAGDAETVRVATRGTGTRGGRGGWRGGRGGRRRGGWRGGRGGRGGGRGGNRGGRGRAAAAAVVVAAPTSRMERPARLSSRRGQPSCKSCSATLAADELENNDAQLCKECVARYEEHHFRCTACQYIPTQLELQRERCRRCIGGTWLLDVDAVLSDPHGVVTAKPWGRHMRAMGNMAMRGAPPAAHEAQTAGMSGGEVKRQPSSEASPATATTPVLLPKDEASPDASTMHDTSGDPGNNKQEEEEADVEVEDPDDNDHDQHTMTSNASDDDEDDDDGREEDGTSTVTSTADMQGDTSNAADAGDAQAAATAADAAEVASETAEEENASDSSISSSSSSSNASSTEHAGPDYSVTSTIADDADADTAPVSNGHSSSPGRVNGARRGRRPPIADSPAMVAKAEPHDTDKDVVIGGEDG</sequence>
<proteinExistence type="predicted"/>
<feature type="compositionally biased region" description="Polar residues" evidence="1">
    <location>
        <begin position="915"/>
        <end position="936"/>
    </location>
</feature>
<feature type="compositionally biased region" description="Polar residues" evidence="1">
    <location>
        <begin position="206"/>
        <end position="215"/>
    </location>
</feature>
<feature type="compositionally biased region" description="Basic and acidic residues" evidence="1">
    <location>
        <begin position="1376"/>
        <end position="1385"/>
    </location>
</feature>
<feature type="compositionally biased region" description="Low complexity" evidence="1">
    <location>
        <begin position="1304"/>
        <end position="1319"/>
    </location>
</feature>
<feature type="compositionally biased region" description="Low complexity" evidence="1">
    <location>
        <begin position="945"/>
        <end position="954"/>
    </location>
</feature>
<gene>
    <name evidence="2" type="ORF">SYNPS1DRAFT_26803</name>
</gene>
<feature type="compositionally biased region" description="Basic and acidic residues" evidence="1">
    <location>
        <begin position="889"/>
        <end position="899"/>
    </location>
</feature>
<dbReference type="GO" id="GO:0032955">
    <property type="term" value="P:regulation of division septum assembly"/>
    <property type="evidence" value="ECO:0007669"/>
    <property type="project" value="TreeGrafter"/>
</dbReference>
<dbReference type="GO" id="GO:0005085">
    <property type="term" value="F:guanyl-nucleotide exchange factor activity"/>
    <property type="evidence" value="ECO:0007669"/>
    <property type="project" value="TreeGrafter"/>
</dbReference>
<feature type="region of interest" description="Disordered" evidence="1">
    <location>
        <begin position="1156"/>
        <end position="1392"/>
    </location>
</feature>
<feature type="compositionally biased region" description="Basic and acidic residues" evidence="1">
    <location>
        <begin position="957"/>
        <end position="974"/>
    </location>
</feature>
<evidence type="ECO:0000313" key="2">
    <source>
        <dbReference type="EMBL" id="RKP27541.1"/>
    </source>
</evidence>
<dbReference type="OrthoDB" id="2405518at2759"/>
<feature type="region of interest" description="Disordered" evidence="1">
    <location>
        <begin position="147"/>
        <end position="231"/>
    </location>
</feature>
<feature type="compositionally biased region" description="Polar residues" evidence="1">
    <location>
        <begin position="725"/>
        <end position="743"/>
    </location>
</feature>
<dbReference type="PANTHER" id="PTHR22834:SF20">
    <property type="entry name" value="SH3 DOMAIN-CONTAINING PROTEIN"/>
    <property type="match status" value="1"/>
</dbReference>
<dbReference type="Proteomes" id="UP000278143">
    <property type="component" value="Unassembled WGS sequence"/>
</dbReference>
<feature type="compositionally biased region" description="Basic and acidic residues" evidence="1">
    <location>
        <begin position="818"/>
        <end position="830"/>
    </location>
</feature>
<feature type="compositionally biased region" description="Gly residues" evidence="1">
    <location>
        <begin position="993"/>
        <end position="1004"/>
    </location>
</feature>
<name>A0A4P9Z6Q3_9FUNG</name>
<dbReference type="InterPro" id="IPR051492">
    <property type="entry name" value="Dynamin-Rho_GEF"/>
</dbReference>
<feature type="compositionally biased region" description="Pro residues" evidence="1">
    <location>
        <begin position="525"/>
        <end position="537"/>
    </location>
</feature>
<feature type="compositionally biased region" description="Polar residues" evidence="1">
    <location>
        <begin position="1343"/>
        <end position="1353"/>
    </location>
</feature>
<reference evidence="3" key="1">
    <citation type="journal article" date="2018" name="Nat. Microbiol.">
        <title>Leveraging single-cell genomics to expand the fungal tree of life.</title>
        <authorList>
            <person name="Ahrendt S.R."/>
            <person name="Quandt C.A."/>
            <person name="Ciobanu D."/>
            <person name="Clum A."/>
            <person name="Salamov A."/>
            <person name="Andreopoulos B."/>
            <person name="Cheng J.F."/>
            <person name="Woyke T."/>
            <person name="Pelin A."/>
            <person name="Henrissat B."/>
            <person name="Reynolds N.K."/>
            <person name="Benny G.L."/>
            <person name="Smith M.E."/>
            <person name="James T.Y."/>
            <person name="Grigoriev I.V."/>
        </authorList>
    </citation>
    <scope>NUCLEOTIDE SEQUENCE [LARGE SCALE GENOMIC DNA]</scope>
    <source>
        <strain evidence="3">Benny S71-1</strain>
    </source>
</reference>
<keyword evidence="3" id="KW-1185">Reference proteome</keyword>
<protein>
    <submittedName>
        <fullName evidence="2">Uncharacterized protein</fullName>
    </submittedName>
</protein>
<feature type="compositionally biased region" description="Low complexity" evidence="1">
    <location>
        <begin position="689"/>
        <end position="705"/>
    </location>
</feature>
<feature type="region of interest" description="Disordered" evidence="1">
    <location>
        <begin position="244"/>
        <end position="321"/>
    </location>
</feature>
<feature type="region of interest" description="Disordered" evidence="1">
    <location>
        <begin position="520"/>
        <end position="558"/>
    </location>
</feature>
<feature type="region of interest" description="Disordered" evidence="1">
    <location>
        <begin position="650"/>
        <end position="1032"/>
    </location>
</feature>
<dbReference type="EMBL" id="KZ989189">
    <property type="protein sequence ID" value="RKP27541.1"/>
    <property type="molecule type" value="Genomic_DNA"/>
</dbReference>
<dbReference type="GO" id="GO:0005737">
    <property type="term" value="C:cytoplasm"/>
    <property type="evidence" value="ECO:0007669"/>
    <property type="project" value="TreeGrafter"/>
</dbReference>
<feature type="compositionally biased region" description="Acidic residues" evidence="1">
    <location>
        <begin position="865"/>
        <end position="881"/>
    </location>
</feature>
<feature type="compositionally biased region" description="Acidic residues" evidence="1">
    <location>
        <begin position="787"/>
        <end position="817"/>
    </location>
</feature>
<evidence type="ECO:0000313" key="3">
    <source>
        <dbReference type="Proteomes" id="UP000278143"/>
    </source>
</evidence>
<feature type="compositionally biased region" description="Acidic residues" evidence="1">
    <location>
        <begin position="831"/>
        <end position="856"/>
    </location>
</feature>
<feature type="compositionally biased region" description="Polar residues" evidence="1">
    <location>
        <begin position="1201"/>
        <end position="1215"/>
    </location>
</feature>
<feature type="region of interest" description="Disordered" evidence="1">
    <location>
        <begin position="1042"/>
        <end position="1061"/>
    </location>
</feature>
<dbReference type="PANTHER" id="PTHR22834">
    <property type="entry name" value="NUCLEAR FUSION PROTEIN FUS2"/>
    <property type="match status" value="1"/>
</dbReference>
<dbReference type="GO" id="GO:0031991">
    <property type="term" value="P:regulation of actomyosin contractile ring contraction"/>
    <property type="evidence" value="ECO:0007669"/>
    <property type="project" value="TreeGrafter"/>
</dbReference>
<feature type="compositionally biased region" description="Polar residues" evidence="1">
    <location>
        <begin position="1259"/>
        <end position="1272"/>
    </location>
</feature>
<feature type="compositionally biased region" description="Gly residues" evidence="1">
    <location>
        <begin position="1013"/>
        <end position="1029"/>
    </location>
</feature>
<feature type="compositionally biased region" description="Low complexity" evidence="1">
    <location>
        <begin position="1273"/>
        <end position="1296"/>
    </location>
</feature>
<feature type="compositionally biased region" description="Polar residues" evidence="1">
    <location>
        <begin position="254"/>
        <end position="268"/>
    </location>
</feature>
<feature type="compositionally biased region" description="Acidic residues" evidence="1">
    <location>
        <begin position="1244"/>
        <end position="1255"/>
    </location>
</feature>
<feature type="compositionally biased region" description="Acidic residues" evidence="1">
    <location>
        <begin position="1218"/>
        <end position="1233"/>
    </location>
</feature>
<evidence type="ECO:0000256" key="1">
    <source>
        <dbReference type="SAM" id="MobiDB-lite"/>
    </source>
</evidence>